<evidence type="ECO:0000313" key="2">
    <source>
        <dbReference type="EMBL" id="KAE9405011.1"/>
    </source>
</evidence>
<feature type="region of interest" description="Disordered" evidence="1">
    <location>
        <begin position="1"/>
        <end position="91"/>
    </location>
</feature>
<sequence>MMDMTLEMESDTTTPFLSDLDLEMQKQADKLEGSANLDSAVSPADLPTESKDEEWSSSTETKRCITTPPSASASFLSMPDPLSSSSTTSVQYDTIQLSDYASVIESAKDISSPSIISQAIPERDDLSKVDRRLLTHQSEQPEHRDDLDHSDHEGSGSEAESESSFPSVTSSFFFSSPASVASHGPSDSSHEESNEDAGSESSRARGLRVTQELIIPSLTLPEALFLPNATPGQYPLETPHASKYSYSRIHEGHGALSEMDAMCLLIVTPSEGKEDITSNRPSLSEKMKKELD</sequence>
<accession>A0A6A4I3J3</accession>
<feature type="compositionally biased region" description="Basic and acidic residues" evidence="1">
    <location>
        <begin position="136"/>
        <end position="155"/>
    </location>
</feature>
<name>A0A6A4I3J3_9AGAR</name>
<feature type="region of interest" description="Disordered" evidence="1">
    <location>
        <begin position="271"/>
        <end position="292"/>
    </location>
</feature>
<feature type="region of interest" description="Disordered" evidence="1">
    <location>
        <begin position="179"/>
        <end position="205"/>
    </location>
</feature>
<keyword evidence="3" id="KW-1185">Reference proteome</keyword>
<proteinExistence type="predicted"/>
<dbReference type="Proteomes" id="UP000799118">
    <property type="component" value="Unassembled WGS sequence"/>
</dbReference>
<protein>
    <submittedName>
        <fullName evidence="2">Uncharacterized protein</fullName>
    </submittedName>
</protein>
<feature type="compositionally biased region" description="Polar residues" evidence="1">
    <location>
        <begin position="82"/>
        <end position="91"/>
    </location>
</feature>
<feature type="compositionally biased region" description="Acidic residues" evidence="1">
    <location>
        <begin position="1"/>
        <end position="10"/>
    </location>
</feature>
<organism evidence="2 3">
    <name type="scientific">Gymnopus androsaceus JB14</name>
    <dbReference type="NCBI Taxonomy" id="1447944"/>
    <lineage>
        <taxon>Eukaryota</taxon>
        <taxon>Fungi</taxon>
        <taxon>Dikarya</taxon>
        <taxon>Basidiomycota</taxon>
        <taxon>Agaricomycotina</taxon>
        <taxon>Agaricomycetes</taxon>
        <taxon>Agaricomycetidae</taxon>
        <taxon>Agaricales</taxon>
        <taxon>Marasmiineae</taxon>
        <taxon>Omphalotaceae</taxon>
        <taxon>Gymnopus</taxon>
    </lineage>
</organism>
<reference evidence="2" key="1">
    <citation type="journal article" date="2019" name="Environ. Microbiol.">
        <title>Fungal ecological strategies reflected in gene transcription - a case study of two litter decomposers.</title>
        <authorList>
            <person name="Barbi F."/>
            <person name="Kohler A."/>
            <person name="Barry K."/>
            <person name="Baskaran P."/>
            <person name="Daum C."/>
            <person name="Fauchery L."/>
            <person name="Ihrmark K."/>
            <person name="Kuo A."/>
            <person name="LaButti K."/>
            <person name="Lipzen A."/>
            <person name="Morin E."/>
            <person name="Grigoriev I.V."/>
            <person name="Henrissat B."/>
            <person name="Lindahl B."/>
            <person name="Martin F."/>
        </authorList>
    </citation>
    <scope>NUCLEOTIDE SEQUENCE</scope>
    <source>
        <strain evidence="2">JB14</strain>
    </source>
</reference>
<dbReference type="OrthoDB" id="2997452at2759"/>
<evidence type="ECO:0000256" key="1">
    <source>
        <dbReference type="SAM" id="MobiDB-lite"/>
    </source>
</evidence>
<feature type="compositionally biased region" description="Basic and acidic residues" evidence="1">
    <location>
        <begin position="23"/>
        <end position="32"/>
    </location>
</feature>
<feature type="region of interest" description="Disordered" evidence="1">
    <location>
        <begin position="136"/>
        <end position="164"/>
    </location>
</feature>
<evidence type="ECO:0000313" key="3">
    <source>
        <dbReference type="Proteomes" id="UP000799118"/>
    </source>
</evidence>
<dbReference type="EMBL" id="ML769412">
    <property type="protein sequence ID" value="KAE9405011.1"/>
    <property type="molecule type" value="Genomic_DNA"/>
</dbReference>
<dbReference type="AlphaFoldDB" id="A0A6A4I3J3"/>
<gene>
    <name evidence="2" type="ORF">BT96DRAFT_387367</name>
</gene>